<dbReference type="VEuPathDB" id="FungiDB:CC1G_13307"/>
<evidence type="ECO:0000313" key="1">
    <source>
        <dbReference type="EMBL" id="EAU80251.1"/>
    </source>
</evidence>
<sequence>MGTLERRFSETTGLTDQNVRDGVVGIYLVGGVVDSHYDYTCHYGFGMLDIRVAPVFMKKLYEDDDSQPGDNLEVNHRELEESLELGLRESTPTGGPKDSRAFAQQFIYGESFTDYARRLEVDAGESSDMPDNEVEALG</sequence>
<reference evidence="1 2" key="1">
    <citation type="journal article" date="2010" name="Proc. Natl. Acad. Sci. U.S.A.">
        <title>Insights into evolution of multicellular fungi from the assembled chromosomes of the mushroom Coprinopsis cinerea (Coprinus cinereus).</title>
        <authorList>
            <person name="Stajich J.E."/>
            <person name="Wilke S.K."/>
            <person name="Ahren D."/>
            <person name="Au C.H."/>
            <person name="Birren B.W."/>
            <person name="Borodovsky M."/>
            <person name="Burns C."/>
            <person name="Canback B."/>
            <person name="Casselton L.A."/>
            <person name="Cheng C.K."/>
            <person name="Deng J."/>
            <person name="Dietrich F.S."/>
            <person name="Fargo D.C."/>
            <person name="Farman M.L."/>
            <person name="Gathman A.C."/>
            <person name="Goldberg J."/>
            <person name="Guigo R."/>
            <person name="Hoegger P.J."/>
            <person name="Hooker J.B."/>
            <person name="Huggins A."/>
            <person name="James T.Y."/>
            <person name="Kamada T."/>
            <person name="Kilaru S."/>
            <person name="Kodira C."/>
            <person name="Kues U."/>
            <person name="Kupfer D."/>
            <person name="Kwan H.S."/>
            <person name="Lomsadze A."/>
            <person name="Li W."/>
            <person name="Lilly W.W."/>
            <person name="Ma L.J."/>
            <person name="Mackey A.J."/>
            <person name="Manning G."/>
            <person name="Martin F."/>
            <person name="Muraguchi H."/>
            <person name="Natvig D.O."/>
            <person name="Palmerini H."/>
            <person name="Ramesh M.A."/>
            <person name="Rehmeyer C.J."/>
            <person name="Roe B.A."/>
            <person name="Shenoy N."/>
            <person name="Stanke M."/>
            <person name="Ter-Hovhannisyan V."/>
            <person name="Tunlid A."/>
            <person name="Velagapudi R."/>
            <person name="Vision T.J."/>
            <person name="Zeng Q."/>
            <person name="Zolan M.E."/>
            <person name="Pukkila P.J."/>
        </authorList>
    </citation>
    <scope>NUCLEOTIDE SEQUENCE [LARGE SCALE GENOMIC DNA]</scope>
    <source>
        <strain evidence="2">Okayama-7 / 130 / ATCC MYA-4618 / FGSC 9003</strain>
    </source>
</reference>
<name>A8PIF5_COPC7</name>
<dbReference type="HOGENOM" id="CLU_1855171_0_0_1"/>
<accession>A8PIF5</accession>
<dbReference type="Proteomes" id="UP000001861">
    <property type="component" value="Unassembled WGS sequence"/>
</dbReference>
<dbReference type="GeneID" id="6018272"/>
<evidence type="ECO:0000313" key="2">
    <source>
        <dbReference type="Proteomes" id="UP000001861"/>
    </source>
</evidence>
<comment type="caution">
    <text evidence="1">The sequence shown here is derived from an EMBL/GenBank/DDBJ whole genome shotgun (WGS) entry which is preliminary data.</text>
</comment>
<dbReference type="KEGG" id="cci:CC1G_13307"/>
<protein>
    <submittedName>
        <fullName evidence="1">Uncharacterized protein</fullName>
    </submittedName>
</protein>
<proteinExistence type="predicted"/>
<keyword evidence="2" id="KW-1185">Reference proteome</keyword>
<dbReference type="AlphaFoldDB" id="A8PIF5"/>
<gene>
    <name evidence="1" type="ORF">CC1G_13307</name>
</gene>
<organism evidence="1 2">
    <name type="scientific">Coprinopsis cinerea (strain Okayama-7 / 130 / ATCC MYA-4618 / FGSC 9003)</name>
    <name type="common">Inky cap fungus</name>
    <name type="synonym">Hormographiella aspergillata</name>
    <dbReference type="NCBI Taxonomy" id="240176"/>
    <lineage>
        <taxon>Eukaryota</taxon>
        <taxon>Fungi</taxon>
        <taxon>Dikarya</taxon>
        <taxon>Basidiomycota</taxon>
        <taxon>Agaricomycotina</taxon>
        <taxon>Agaricomycetes</taxon>
        <taxon>Agaricomycetidae</taxon>
        <taxon>Agaricales</taxon>
        <taxon>Agaricineae</taxon>
        <taxon>Psathyrellaceae</taxon>
        <taxon>Coprinopsis</taxon>
    </lineage>
</organism>
<dbReference type="EMBL" id="AACS02000035">
    <property type="protein sequence ID" value="EAU80251.1"/>
    <property type="molecule type" value="Genomic_DNA"/>
</dbReference>
<dbReference type="InParanoid" id="A8PIF5"/>
<dbReference type="RefSeq" id="XP_001841564.1">
    <property type="nucleotide sequence ID" value="XM_001841512.1"/>
</dbReference>